<evidence type="ECO:0000313" key="9">
    <source>
        <dbReference type="Proteomes" id="UP000525298"/>
    </source>
</evidence>
<dbReference type="EMBL" id="JACDUS010000010">
    <property type="protein sequence ID" value="MBA2882538.1"/>
    <property type="molecule type" value="Genomic_DNA"/>
</dbReference>
<dbReference type="PANTHER" id="PTHR32322">
    <property type="entry name" value="INNER MEMBRANE TRANSPORTER"/>
    <property type="match status" value="1"/>
</dbReference>
<gene>
    <name evidence="8" type="ORF">HNR65_002890</name>
</gene>
<comment type="caution">
    <text evidence="8">The sequence shown here is derived from an EMBL/GenBank/DDBJ whole genome shotgun (WGS) entry which is preliminary data.</text>
</comment>
<feature type="transmembrane region" description="Helical" evidence="6">
    <location>
        <begin position="271"/>
        <end position="288"/>
    </location>
</feature>
<feature type="domain" description="EamA" evidence="7">
    <location>
        <begin position="8"/>
        <end position="145"/>
    </location>
</feature>
<name>A0A7W0CB68_9BACT</name>
<evidence type="ECO:0000256" key="3">
    <source>
        <dbReference type="ARBA" id="ARBA00022692"/>
    </source>
</evidence>
<evidence type="ECO:0000256" key="6">
    <source>
        <dbReference type="SAM" id="Phobius"/>
    </source>
</evidence>
<organism evidence="8 9">
    <name type="scientific">Desulfosalsimonas propionicica</name>
    <dbReference type="NCBI Taxonomy" id="332175"/>
    <lineage>
        <taxon>Bacteria</taxon>
        <taxon>Pseudomonadati</taxon>
        <taxon>Thermodesulfobacteriota</taxon>
        <taxon>Desulfobacteria</taxon>
        <taxon>Desulfobacterales</taxon>
        <taxon>Desulfosalsimonadaceae</taxon>
        <taxon>Desulfosalsimonas</taxon>
    </lineage>
</organism>
<dbReference type="Pfam" id="PF00892">
    <property type="entry name" value="EamA"/>
    <property type="match status" value="2"/>
</dbReference>
<evidence type="ECO:0000259" key="7">
    <source>
        <dbReference type="Pfam" id="PF00892"/>
    </source>
</evidence>
<dbReference type="InterPro" id="IPR037185">
    <property type="entry name" value="EmrE-like"/>
</dbReference>
<feature type="transmembrane region" description="Helical" evidence="6">
    <location>
        <begin position="73"/>
        <end position="93"/>
    </location>
</feature>
<dbReference type="InterPro" id="IPR050638">
    <property type="entry name" value="AA-Vitamin_Transporters"/>
</dbReference>
<feature type="transmembrane region" description="Helical" evidence="6">
    <location>
        <begin position="248"/>
        <end position="265"/>
    </location>
</feature>
<dbReference type="GO" id="GO:0005886">
    <property type="term" value="C:plasma membrane"/>
    <property type="evidence" value="ECO:0007669"/>
    <property type="project" value="UniProtKB-SubCell"/>
</dbReference>
<evidence type="ECO:0000256" key="5">
    <source>
        <dbReference type="ARBA" id="ARBA00023136"/>
    </source>
</evidence>
<evidence type="ECO:0000256" key="4">
    <source>
        <dbReference type="ARBA" id="ARBA00022989"/>
    </source>
</evidence>
<protein>
    <submittedName>
        <fullName evidence="8">Drug/metabolite transporter (DMT)-like permease</fullName>
    </submittedName>
</protein>
<comment type="subcellular location">
    <subcellularLocation>
        <location evidence="1">Cell membrane</location>
        <topology evidence="1">Multi-pass membrane protein</topology>
    </subcellularLocation>
</comment>
<feature type="transmembrane region" description="Helical" evidence="6">
    <location>
        <begin position="130"/>
        <end position="147"/>
    </location>
</feature>
<accession>A0A7W0CB68</accession>
<keyword evidence="9" id="KW-1185">Reference proteome</keyword>
<feature type="domain" description="EamA" evidence="7">
    <location>
        <begin position="158"/>
        <end position="288"/>
    </location>
</feature>
<feature type="transmembrane region" description="Helical" evidence="6">
    <location>
        <begin position="159"/>
        <end position="176"/>
    </location>
</feature>
<feature type="transmembrane region" description="Helical" evidence="6">
    <location>
        <begin position="39"/>
        <end position="61"/>
    </location>
</feature>
<dbReference type="AlphaFoldDB" id="A0A7W0CB68"/>
<dbReference type="PANTHER" id="PTHR32322:SF18">
    <property type="entry name" value="S-ADENOSYLMETHIONINE_S-ADENOSYLHOMOCYSTEINE TRANSPORTER"/>
    <property type="match status" value="1"/>
</dbReference>
<proteinExistence type="predicted"/>
<evidence type="ECO:0000256" key="2">
    <source>
        <dbReference type="ARBA" id="ARBA00022475"/>
    </source>
</evidence>
<feature type="transmembrane region" description="Helical" evidence="6">
    <location>
        <begin position="105"/>
        <end position="121"/>
    </location>
</feature>
<evidence type="ECO:0000256" key="1">
    <source>
        <dbReference type="ARBA" id="ARBA00004651"/>
    </source>
</evidence>
<keyword evidence="3 6" id="KW-0812">Transmembrane</keyword>
<feature type="transmembrane region" description="Helical" evidence="6">
    <location>
        <begin position="213"/>
        <end position="236"/>
    </location>
</feature>
<reference evidence="8 9" key="1">
    <citation type="submission" date="2020-07" db="EMBL/GenBank/DDBJ databases">
        <title>Genomic Encyclopedia of Type Strains, Phase IV (KMG-IV): sequencing the most valuable type-strain genomes for metagenomic binning, comparative biology and taxonomic classification.</title>
        <authorList>
            <person name="Goeker M."/>
        </authorList>
    </citation>
    <scope>NUCLEOTIDE SEQUENCE [LARGE SCALE GENOMIC DNA]</scope>
    <source>
        <strain evidence="8 9">DSM 17721</strain>
    </source>
</reference>
<dbReference type="RefSeq" id="WP_232364786.1">
    <property type="nucleotide sequence ID" value="NZ_JACDUS010000010.1"/>
</dbReference>
<feature type="transmembrane region" description="Helical" evidence="6">
    <location>
        <begin position="188"/>
        <end position="207"/>
    </location>
</feature>
<sequence length="298" mass="32382">MPLTRQQKAYVYAGATVLLWSTVASAFKLSLGHFHPLQLLLWADVFSILCLGAVLGVSGRFRLLAAYSKKDLWRAAGLGALNPFLYYVILFAAYDLLPAQEAQPLNYTWAITLSLLAIPLLKQPVGVRELAAIFISYLGVIIISTRGDPLAMQFSSGPGVALALGSTVVWALYWIYSTRDHHDPVAGLFLNFVFALPLILVTCTLFSDPRPASVPGLIGAAYVGVFEMGITFVLWLNALKLTQSTSRISTLIFFSPFLSLVFIHLLVGEMIRISTIAGLVLIVAGSLLQRTSAPKSAH</sequence>
<keyword evidence="4 6" id="KW-1133">Transmembrane helix</keyword>
<dbReference type="SUPFAM" id="SSF103481">
    <property type="entry name" value="Multidrug resistance efflux transporter EmrE"/>
    <property type="match status" value="2"/>
</dbReference>
<keyword evidence="5 6" id="KW-0472">Membrane</keyword>
<dbReference type="InterPro" id="IPR000620">
    <property type="entry name" value="EamA_dom"/>
</dbReference>
<dbReference type="Proteomes" id="UP000525298">
    <property type="component" value="Unassembled WGS sequence"/>
</dbReference>
<feature type="transmembrane region" description="Helical" evidence="6">
    <location>
        <begin position="9"/>
        <end position="27"/>
    </location>
</feature>
<evidence type="ECO:0000313" key="8">
    <source>
        <dbReference type="EMBL" id="MBA2882538.1"/>
    </source>
</evidence>
<keyword evidence="2" id="KW-1003">Cell membrane</keyword>